<dbReference type="InterPro" id="IPR002397">
    <property type="entry name" value="Cyt_P450_B"/>
</dbReference>
<evidence type="ECO:0000256" key="1">
    <source>
        <dbReference type="ARBA" id="ARBA00010617"/>
    </source>
</evidence>
<dbReference type="Pfam" id="PF00067">
    <property type="entry name" value="p450"/>
    <property type="match status" value="1"/>
</dbReference>
<dbReference type="EMBL" id="JDVG02000386">
    <property type="protein sequence ID" value="KFB72468.1"/>
    <property type="molecule type" value="Genomic_DNA"/>
</dbReference>
<dbReference type="InterPro" id="IPR001128">
    <property type="entry name" value="Cyt_P450"/>
</dbReference>
<dbReference type="PANTHER" id="PTHR46696:SF6">
    <property type="entry name" value="P450, PUTATIVE (EUROFUNG)-RELATED"/>
    <property type="match status" value="1"/>
</dbReference>
<evidence type="ECO:0000313" key="2">
    <source>
        <dbReference type="EMBL" id="KFB72468.1"/>
    </source>
</evidence>
<dbReference type="AlphaFoldDB" id="A0A080LV55"/>
<dbReference type="GO" id="GO:0005506">
    <property type="term" value="F:iron ion binding"/>
    <property type="evidence" value="ECO:0007669"/>
    <property type="project" value="InterPro"/>
</dbReference>
<dbReference type="Proteomes" id="UP000020077">
    <property type="component" value="Unassembled WGS sequence"/>
</dbReference>
<accession>A0A080LV55</accession>
<dbReference type="GO" id="GO:0004497">
    <property type="term" value="F:monooxygenase activity"/>
    <property type="evidence" value="ECO:0007669"/>
    <property type="project" value="InterPro"/>
</dbReference>
<dbReference type="GO" id="GO:0020037">
    <property type="term" value="F:heme binding"/>
    <property type="evidence" value="ECO:0007669"/>
    <property type="project" value="InterPro"/>
</dbReference>
<comment type="similarity">
    <text evidence="1">Belongs to the cytochrome P450 family.</text>
</comment>
<dbReference type="GO" id="GO:0016705">
    <property type="term" value="F:oxidoreductase activity, acting on paired donors, with incorporation or reduction of molecular oxygen"/>
    <property type="evidence" value="ECO:0007669"/>
    <property type="project" value="InterPro"/>
</dbReference>
<organism evidence="2 3">
    <name type="scientific">Candidatus Accumulibacter phosphatis</name>
    <dbReference type="NCBI Taxonomy" id="327160"/>
    <lineage>
        <taxon>Bacteria</taxon>
        <taxon>Pseudomonadati</taxon>
        <taxon>Pseudomonadota</taxon>
        <taxon>Betaproteobacteria</taxon>
        <taxon>Candidatus Accumulibacter</taxon>
    </lineage>
</organism>
<reference evidence="2 3" key="1">
    <citation type="submission" date="2014-02" db="EMBL/GenBank/DDBJ databases">
        <title>Expanding our view of genomic diversity in Candidatus Accumulibacter clades.</title>
        <authorList>
            <person name="Skennerton C.T."/>
            <person name="Barr J.J."/>
            <person name="Slater F.R."/>
            <person name="Bond P.L."/>
            <person name="Tyson G.W."/>
        </authorList>
    </citation>
    <scope>NUCLEOTIDE SEQUENCE [LARGE SCALE GENOMIC DNA]</scope>
    <source>
        <strain evidence="3">BA-91</strain>
    </source>
</reference>
<dbReference type="EC" id="1.14.13.15" evidence="2"/>
<dbReference type="PANTHER" id="PTHR46696">
    <property type="entry name" value="P450, PUTATIVE (EUROFUNG)-RELATED"/>
    <property type="match status" value="1"/>
</dbReference>
<protein>
    <submittedName>
        <fullName evidence="2">Vitamin D(3) 25-hydroxylase</fullName>
        <ecNumber evidence="2">1.14.13.15</ecNumber>
    </submittedName>
</protein>
<evidence type="ECO:0000313" key="3">
    <source>
        <dbReference type="Proteomes" id="UP000020077"/>
    </source>
</evidence>
<dbReference type="Gene3D" id="1.10.630.10">
    <property type="entry name" value="Cytochrome P450"/>
    <property type="match status" value="1"/>
</dbReference>
<dbReference type="InterPro" id="IPR036396">
    <property type="entry name" value="Cyt_P450_sf"/>
</dbReference>
<comment type="caution">
    <text evidence="2">The sequence shown here is derived from an EMBL/GenBank/DDBJ whole genome shotgun (WGS) entry which is preliminary data.</text>
</comment>
<sequence length="381" mass="42414">MTDHMPDDLSAAGRDLRAYTDELRPKHPVIRNLVGEWVLLRYAEVVAAALDHERFSSKVSRYLQIPNGLDGEEHTRYREIIERHLSRVALEPFVPVFESVATQLMANLPRRAVVDAVRDIGAVFAVRAQCKWLGWPAELEPRLLAWMEENHTATRSGDSAWMADVAEQFDRIILSVILPRRAMEGTAPDDVTTRLCRQMVDGRLLTETELVSILRNWTGGDLGSIALCIGVLVAHVALQPGLAERLRTAADSEVEGVIDEILRLDDPFVSNRRITTCPVHIGGQDIPGGARVKLNWTSANRDESVFDNNRFAPERNAAANLVYGLGKHVCPGRLLATWELRIALQALLASVQTIELAPDQQPEREMAPVGGYHRVPVILSE</sequence>
<gene>
    <name evidence="2" type="primary">vdh</name>
    <name evidence="2" type="ORF">AW09_002349</name>
</gene>
<dbReference type="PRINTS" id="PR00359">
    <property type="entry name" value="BP450"/>
</dbReference>
<dbReference type="CDD" id="cd11079">
    <property type="entry name" value="Cyp_unk"/>
    <property type="match status" value="1"/>
</dbReference>
<dbReference type="SUPFAM" id="SSF48264">
    <property type="entry name" value="Cytochrome P450"/>
    <property type="match status" value="1"/>
</dbReference>
<proteinExistence type="inferred from homology"/>
<keyword evidence="2" id="KW-0560">Oxidoreductase</keyword>
<name>A0A080LV55_9PROT</name>